<proteinExistence type="predicted"/>
<evidence type="ECO:0000313" key="2">
    <source>
        <dbReference type="Proteomes" id="UP001157006"/>
    </source>
</evidence>
<protein>
    <submittedName>
        <fullName evidence="1">Uncharacterized protein</fullName>
    </submittedName>
</protein>
<sequence length="134" mass="15280">MSVATLAYRDILQKQTQNTNQHFQNSQFFHRITASLSPSSVINLQMESISPFSTSQDKYHLMRVQISGHSSVQSSTTFRSRKARKPIYILRFKKIEQGEPVVPQNFPSHISQYISSGVLKLLKKVQGLTRQTPS</sequence>
<dbReference type="AlphaFoldDB" id="A0AAV1A0T4"/>
<organism evidence="1 2">
    <name type="scientific">Vicia faba</name>
    <name type="common">Broad bean</name>
    <name type="synonym">Faba vulgaris</name>
    <dbReference type="NCBI Taxonomy" id="3906"/>
    <lineage>
        <taxon>Eukaryota</taxon>
        <taxon>Viridiplantae</taxon>
        <taxon>Streptophyta</taxon>
        <taxon>Embryophyta</taxon>
        <taxon>Tracheophyta</taxon>
        <taxon>Spermatophyta</taxon>
        <taxon>Magnoliopsida</taxon>
        <taxon>eudicotyledons</taxon>
        <taxon>Gunneridae</taxon>
        <taxon>Pentapetalae</taxon>
        <taxon>rosids</taxon>
        <taxon>fabids</taxon>
        <taxon>Fabales</taxon>
        <taxon>Fabaceae</taxon>
        <taxon>Papilionoideae</taxon>
        <taxon>50 kb inversion clade</taxon>
        <taxon>NPAAA clade</taxon>
        <taxon>Hologalegina</taxon>
        <taxon>IRL clade</taxon>
        <taxon>Fabeae</taxon>
        <taxon>Vicia</taxon>
    </lineage>
</organism>
<reference evidence="1 2" key="1">
    <citation type="submission" date="2023-01" db="EMBL/GenBank/DDBJ databases">
        <authorList>
            <person name="Kreplak J."/>
        </authorList>
    </citation>
    <scope>NUCLEOTIDE SEQUENCE [LARGE SCALE GENOMIC DNA]</scope>
</reference>
<dbReference type="EMBL" id="OX451738">
    <property type="protein sequence ID" value="CAI8603697.1"/>
    <property type="molecule type" value="Genomic_DNA"/>
</dbReference>
<evidence type="ECO:0000313" key="1">
    <source>
        <dbReference type="EMBL" id="CAI8603697.1"/>
    </source>
</evidence>
<name>A0AAV1A0T4_VICFA</name>
<accession>A0AAV1A0T4</accession>
<gene>
    <name evidence="1" type="ORF">VFH_III098080</name>
</gene>
<keyword evidence="2" id="KW-1185">Reference proteome</keyword>
<dbReference type="Proteomes" id="UP001157006">
    <property type="component" value="Chromosome 3"/>
</dbReference>